<organism evidence="8">
    <name type="scientific">Candidatus Kentrum sp. FW</name>
    <dbReference type="NCBI Taxonomy" id="2126338"/>
    <lineage>
        <taxon>Bacteria</taxon>
        <taxon>Pseudomonadati</taxon>
        <taxon>Pseudomonadota</taxon>
        <taxon>Gammaproteobacteria</taxon>
        <taxon>Candidatus Kentrum</taxon>
    </lineage>
</organism>
<feature type="transmembrane region" description="Helical" evidence="6">
    <location>
        <begin position="213"/>
        <end position="233"/>
    </location>
</feature>
<evidence type="ECO:0000256" key="6">
    <source>
        <dbReference type="SAM" id="Phobius"/>
    </source>
</evidence>
<name>A0A450TUA8_9GAMM</name>
<dbReference type="InterPro" id="IPR050638">
    <property type="entry name" value="AA-Vitamin_Transporters"/>
</dbReference>
<evidence type="ECO:0000256" key="1">
    <source>
        <dbReference type="ARBA" id="ARBA00004141"/>
    </source>
</evidence>
<dbReference type="InterPro" id="IPR037185">
    <property type="entry name" value="EmrE-like"/>
</dbReference>
<feature type="domain" description="EamA" evidence="7">
    <location>
        <begin position="147"/>
        <end position="283"/>
    </location>
</feature>
<evidence type="ECO:0000256" key="5">
    <source>
        <dbReference type="ARBA" id="ARBA00023136"/>
    </source>
</evidence>
<keyword evidence="5 6" id="KW-0472">Membrane</keyword>
<evidence type="ECO:0000256" key="2">
    <source>
        <dbReference type="ARBA" id="ARBA00007362"/>
    </source>
</evidence>
<protein>
    <submittedName>
        <fullName evidence="8">EamA domain-containing membrane protein RarD</fullName>
    </submittedName>
</protein>
<dbReference type="InterPro" id="IPR000620">
    <property type="entry name" value="EamA_dom"/>
</dbReference>
<proteinExistence type="inferred from homology"/>
<dbReference type="EMBL" id="CAADFE010000033">
    <property type="protein sequence ID" value="VFJ72353.1"/>
    <property type="molecule type" value="Genomic_DNA"/>
</dbReference>
<feature type="transmembrane region" description="Helical" evidence="6">
    <location>
        <begin position="270"/>
        <end position="287"/>
    </location>
</feature>
<feature type="transmembrane region" description="Helical" evidence="6">
    <location>
        <begin position="144"/>
        <end position="162"/>
    </location>
</feature>
<accession>A0A450TUA8</accession>
<feature type="transmembrane region" description="Helical" evidence="6">
    <location>
        <begin position="90"/>
        <end position="108"/>
    </location>
</feature>
<dbReference type="GO" id="GO:0016020">
    <property type="term" value="C:membrane"/>
    <property type="evidence" value="ECO:0007669"/>
    <property type="project" value="UniProtKB-SubCell"/>
</dbReference>
<evidence type="ECO:0000256" key="3">
    <source>
        <dbReference type="ARBA" id="ARBA00022692"/>
    </source>
</evidence>
<dbReference type="AlphaFoldDB" id="A0A450TUA8"/>
<dbReference type="SUPFAM" id="SSF103481">
    <property type="entry name" value="Multidrug resistance efflux transporter EmrE"/>
    <property type="match status" value="1"/>
</dbReference>
<feature type="transmembrane region" description="Helical" evidence="6">
    <location>
        <begin position="115"/>
        <end position="132"/>
    </location>
</feature>
<reference evidence="8" key="1">
    <citation type="submission" date="2019-02" db="EMBL/GenBank/DDBJ databases">
        <authorList>
            <person name="Gruber-Vodicka R. H."/>
            <person name="Seah K. B. B."/>
        </authorList>
    </citation>
    <scope>NUCLEOTIDE SEQUENCE</scope>
    <source>
        <strain evidence="8">BECK_BZ131</strain>
    </source>
</reference>
<keyword evidence="3 6" id="KW-0812">Transmembrane</keyword>
<feature type="domain" description="EamA" evidence="7">
    <location>
        <begin position="10"/>
        <end position="129"/>
    </location>
</feature>
<evidence type="ECO:0000313" key="8">
    <source>
        <dbReference type="EMBL" id="VFJ72353.1"/>
    </source>
</evidence>
<feature type="transmembrane region" description="Helical" evidence="6">
    <location>
        <begin position="24"/>
        <end position="42"/>
    </location>
</feature>
<dbReference type="PANTHER" id="PTHR32322">
    <property type="entry name" value="INNER MEMBRANE TRANSPORTER"/>
    <property type="match status" value="1"/>
</dbReference>
<comment type="subcellular location">
    <subcellularLocation>
        <location evidence="1">Membrane</location>
        <topology evidence="1">Multi-pass membrane protein</topology>
    </subcellularLocation>
</comment>
<keyword evidence="4 6" id="KW-1133">Transmembrane helix</keyword>
<evidence type="ECO:0000256" key="4">
    <source>
        <dbReference type="ARBA" id="ARBA00022989"/>
    </source>
</evidence>
<sequence>MGRDVLSEEFLFSKTGVSIDPIELLFYFAVIAQLFFVAILLWRRPRFIRDLDLASRTWGTIFILNLATLIAFGAFFFSVSSAFGAGLNAFVFYGTAPIFTALIGWFMLEERLSSRFWSAVFLGILGIFAFAFERVDLNSEFSNSWFWGLAASLTSSLFAGIYRVSSKRLLNIGFARETVLAVRLLAIIVFCGGYILIVEPTGKSVGLIGEGRYLWYSMIVALGLFGFALPLYLAMTVLKNVRVRYYGLLFFLVPIFTYMGSAISGKTDPQWYDLIGALCIFAVFWIYREPVAQRVR</sequence>
<feature type="transmembrane region" description="Helical" evidence="6">
    <location>
        <begin position="245"/>
        <end position="264"/>
    </location>
</feature>
<dbReference type="PANTHER" id="PTHR32322:SF2">
    <property type="entry name" value="EAMA DOMAIN-CONTAINING PROTEIN"/>
    <property type="match status" value="1"/>
</dbReference>
<gene>
    <name evidence="8" type="ORF">BECKFW1821C_GA0114237_103323</name>
</gene>
<feature type="transmembrane region" description="Helical" evidence="6">
    <location>
        <begin position="62"/>
        <end position="84"/>
    </location>
</feature>
<feature type="transmembrane region" description="Helical" evidence="6">
    <location>
        <begin position="174"/>
        <end position="197"/>
    </location>
</feature>
<dbReference type="Pfam" id="PF00892">
    <property type="entry name" value="EamA"/>
    <property type="match status" value="2"/>
</dbReference>
<comment type="similarity">
    <text evidence="2">Belongs to the EamA transporter family.</text>
</comment>
<evidence type="ECO:0000259" key="7">
    <source>
        <dbReference type="Pfam" id="PF00892"/>
    </source>
</evidence>